<gene>
    <name evidence="2" type="ORF">H9Y05_09365</name>
</gene>
<comment type="caution">
    <text evidence="2">The sequence shown here is derived from an EMBL/GenBank/DDBJ whole genome shotgun (WGS) entry which is preliminary data.</text>
</comment>
<feature type="signal peptide" evidence="1">
    <location>
        <begin position="1"/>
        <end position="21"/>
    </location>
</feature>
<dbReference type="RefSeq" id="WP_216714129.1">
    <property type="nucleotide sequence ID" value="NZ_JACVEL010000005.1"/>
</dbReference>
<evidence type="ECO:0000313" key="3">
    <source>
        <dbReference type="Proteomes" id="UP000652681"/>
    </source>
</evidence>
<protein>
    <recommendedName>
        <fullName evidence="4">Outer membrane protein beta-barrel domain-containing protein</fullName>
    </recommendedName>
</protein>
<reference evidence="2" key="1">
    <citation type="submission" date="2020-09" db="EMBL/GenBank/DDBJ databases">
        <title>Taishania pollutisoli gen. nov., sp. nov., Isolated from Tetrabromobisphenol A-Contaminated Soil.</title>
        <authorList>
            <person name="Chen Q."/>
        </authorList>
    </citation>
    <scope>NUCLEOTIDE SEQUENCE</scope>
    <source>
        <strain evidence="2">CZZ-1</strain>
    </source>
</reference>
<dbReference type="EMBL" id="JACVEL010000005">
    <property type="protein sequence ID" value="MBC9812679.1"/>
    <property type="molecule type" value="Genomic_DNA"/>
</dbReference>
<accession>A0A8J6P6B0</accession>
<evidence type="ECO:0000313" key="2">
    <source>
        <dbReference type="EMBL" id="MBC9812679.1"/>
    </source>
</evidence>
<dbReference type="AlphaFoldDB" id="A0A8J6P6B0"/>
<proteinExistence type="predicted"/>
<name>A0A8J6P6B0_9FLAO</name>
<sequence length="254" mass="29236">MKQFILSITFFILLFNAAAQRNMIDSIIPTPLFGVQYGGTWSGGDLKERYGYFNHVGIAGGYKFRKNWYVGLAGDFMFGNNIQLSYYDLFHHLMDSKGNITDQNGDIATVLTFGRGFHVNVEGGKVINKLGHNKNSGLFIKIGAGYLNHRIRIESNDHVVPQVEKEYRKGYDRLTTGFNTTQFIGYLFMGDNSFLNFYAGFYIQEGFTKNRRTIFWDQPDVPVPTNTRFDLMYGFKVGWLIPVYKRTPKAYYFD</sequence>
<dbReference type="Proteomes" id="UP000652681">
    <property type="component" value="Unassembled WGS sequence"/>
</dbReference>
<feature type="chain" id="PRO_5035313896" description="Outer membrane protein beta-barrel domain-containing protein" evidence="1">
    <location>
        <begin position="22"/>
        <end position="254"/>
    </location>
</feature>
<evidence type="ECO:0000256" key="1">
    <source>
        <dbReference type="SAM" id="SignalP"/>
    </source>
</evidence>
<organism evidence="2 3">
    <name type="scientific">Taishania pollutisoli</name>
    <dbReference type="NCBI Taxonomy" id="2766479"/>
    <lineage>
        <taxon>Bacteria</taxon>
        <taxon>Pseudomonadati</taxon>
        <taxon>Bacteroidota</taxon>
        <taxon>Flavobacteriia</taxon>
        <taxon>Flavobacteriales</taxon>
        <taxon>Crocinitomicaceae</taxon>
        <taxon>Taishania</taxon>
    </lineage>
</organism>
<keyword evidence="3" id="KW-1185">Reference proteome</keyword>
<evidence type="ECO:0008006" key="4">
    <source>
        <dbReference type="Google" id="ProtNLM"/>
    </source>
</evidence>
<keyword evidence="1" id="KW-0732">Signal</keyword>